<keyword evidence="3 5" id="KW-0408">Iron</keyword>
<dbReference type="Gene3D" id="3.20.20.70">
    <property type="entry name" value="Aldolase class I"/>
    <property type="match status" value="1"/>
</dbReference>
<dbReference type="PANTHER" id="PTHR43075:SF1">
    <property type="entry name" value="FORMATE LYASE ACTIVATING ENZYME, PUTATIVE (AFU_ORTHOLOGUE AFUA_2G15630)-RELATED"/>
    <property type="match status" value="1"/>
</dbReference>
<reference evidence="9" key="1">
    <citation type="journal article" date="2017" name="Genome Biol.">
        <title>Comparative genomics reveals high biological diversity and specific adaptations in the industrially and medically important fungal genus Aspergillus.</title>
        <authorList>
            <person name="de Vries R.P."/>
            <person name="Riley R."/>
            <person name="Wiebenga A."/>
            <person name="Aguilar-Osorio G."/>
            <person name="Amillis S."/>
            <person name="Uchima C.A."/>
            <person name="Anderluh G."/>
            <person name="Asadollahi M."/>
            <person name="Askin M."/>
            <person name="Barry K."/>
            <person name="Battaglia E."/>
            <person name="Bayram O."/>
            <person name="Benocci T."/>
            <person name="Braus-Stromeyer S.A."/>
            <person name="Caldana C."/>
            <person name="Canovas D."/>
            <person name="Cerqueira G.C."/>
            <person name="Chen F."/>
            <person name="Chen W."/>
            <person name="Choi C."/>
            <person name="Clum A."/>
            <person name="Dos Santos R.A."/>
            <person name="Damasio A.R."/>
            <person name="Diallinas G."/>
            <person name="Emri T."/>
            <person name="Fekete E."/>
            <person name="Flipphi M."/>
            <person name="Freyberg S."/>
            <person name="Gallo A."/>
            <person name="Gournas C."/>
            <person name="Habgood R."/>
            <person name="Hainaut M."/>
            <person name="Harispe M.L."/>
            <person name="Henrissat B."/>
            <person name="Hilden K.S."/>
            <person name="Hope R."/>
            <person name="Hossain A."/>
            <person name="Karabika E."/>
            <person name="Karaffa L."/>
            <person name="Karanyi Z."/>
            <person name="Krasevec N."/>
            <person name="Kuo A."/>
            <person name="Kusch H."/>
            <person name="LaButti K."/>
            <person name="Lagendijk E.L."/>
            <person name="Lapidus A."/>
            <person name="Levasseur A."/>
            <person name="Lindquist E."/>
            <person name="Lipzen A."/>
            <person name="Logrieco A.F."/>
            <person name="MacCabe A."/>
            <person name="Maekelae M.R."/>
            <person name="Malavazi I."/>
            <person name="Melin P."/>
            <person name="Meyer V."/>
            <person name="Mielnichuk N."/>
            <person name="Miskei M."/>
            <person name="Molnar A.P."/>
            <person name="Mule G."/>
            <person name="Ngan C.Y."/>
            <person name="Orejas M."/>
            <person name="Orosz E."/>
            <person name="Ouedraogo J.P."/>
            <person name="Overkamp K.M."/>
            <person name="Park H.-S."/>
            <person name="Perrone G."/>
            <person name="Piumi F."/>
            <person name="Punt P.J."/>
            <person name="Ram A.F."/>
            <person name="Ramon A."/>
            <person name="Rauscher S."/>
            <person name="Record E."/>
            <person name="Riano-Pachon D.M."/>
            <person name="Robert V."/>
            <person name="Roehrig J."/>
            <person name="Ruller R."/>
            <person name="Salamov A."/>
            <person name="Salih N.S."/>
            <person name="Samson R.A."/>
            <person name="Sandor E."/>
            <person name="Sanguinetti M."/>
            <person name="Schuetze T."/>
            <person name="Sepcic K."/>
            <person name="Shelest E."/>
            <person name="Sherlock G."/>
            <person name="Sophianopoulou V."/>
            <person name="Squina F.M."/>
            <person name="Sun H."/>
            <person name="Susca A."/>
            <person name="Todd R.B."/>
            <person name="Tsang A."/>
            <person name="Unkles S.E."/>
            <person name="van de Wiele N."/>
            <person name="van Rossen-Uffink D."/>
            <person name="Oliveira J.V."/>
            <person name="Vesth T.C."/>
            <person name="Visser J."/>
            <person name="Yu J.-H."/>
            <person name="Zhou M."/>
            <person name="Andersen M.R."/>
            <person name="Archer D.B."/>
            <person name="Baker S.E."/>
            <person name="Benoit I."/>
            <person name="Brakhage A.A."/>
            <person name="Braus G.H."/>
            <person name="Fischer R."/>
            <person name="Frisvad J.C."/>
            <person name="Goldman G.H."/>
            <person name="Houbraken J."/>
            <person name="Oakley B."/>
            <person name="Pocsi I."/>
            <person name="Scazzocchio C."/>
            <person name="Seiboth B."/>
            <person name="vanKuyk P.A."/>
            <person name="Wortman J."/>
            <person name="Dyer P.S."/>
            <person name="Grigoriev I.V."/>
        </authorList>
    </citation>
    <scope>NUCLEOTIDE SEQUENCE [LARGE SCALE GENOMIC DNA]</scope>
    <source>
        <strain evidence="9">ITEM 5010</strain>
    </source>
</reference>
<dbReference type="SUPFAM" id="SSF102114">
    <property type="entry name" value="Radical SAM enzymes"/>
    <property type="match status" value="1"/>
</dbReference>
<dbReference type="SFLD" id="SFLDS00029">
    <property type="entry name" value="Radical_SAM"/>
    <property type="match status" value="1"/>
</dbReference>
<name>A0A1R3RAU8_ASPC5</name>
<gene>
    <name evidence="8" type="ORF">ASPCADRAFT_57149</name>
</gene>
<dbReference type="Proteomes" id="UP000188318">
    <property type="component" value="Unassembled WGS sequence"/>
</dbReference>
<evidence type="ECO:0000256" key="4">
    <source>
        <dbReference type="ARBA" id="ARBA00023014"/>
    </source>
</evidence>
<dbReference type="VEuPathDB" id="FungiDB:ASPCADRAFT_57149"/>
<keyword evidence="2 5" id="KW-0479">Metal-binding</keyword>
<evidence type="ECO:0000259" key="7">
    <source>
        <dbReference type="Pfam" id="PF04055"/>
    </source>
</evidence>
<sequence length="369" mass="41866">MTTLTRPLHRSQYRHLPKLRPPPPIRTTYTPKRHLGIPPAYLLDNYIPRYQLLSSTAASQKRSLAHAHLQNCNLCPRRCSVNRYHETGTCMIGAETAKVNVIAPHRGEEPCIQGYHGSGAVFFSGCNMRCVFCQNYEISHTLAGHDLTPSELASWYLQLQNVGNVHNINLVTPEHVVPQVVLSILEARNMGLSIPIVYNTSSFDSLESMELLDGLVDIYLPDFKVWRADTAKRLLKAEEYVETAKESIQAMYRQVGDLCFTSDGIAKKGVLVRHLVMPGLEEEGKEIMRWLGREVSKDLYVHVMEQYRPDGYVGRKKRKMGGKDGEGEVRYKEINRAVKEEEWGSVREAAVQAGLWRFCEVNEKGGFHL</sequence>
<comment type="cofactor">
    <cofactor evidence="5">
        <name>[4Fe-4S] cluster</name>
        <dbReference type="ChEBI" id="CHEBI:49883"/>
    </cofactor>
    <text evidence="5">Binds 1 [4Fe-4S] cluster. The cluster is coordinated with 3 cysteines and an exchangeable S-adenosyl-L-methionine.</text>
</comment>
<dbReference type="InterPro" id="IPR013785">
    <property type="entry name" value="Aldolase_TIM"/>
</dbReference>
<dbReference type="SFLD" id="SFLDG01099">
    <property type="entry name" value="Uncharacterised_Radical_SAM_Su"/>
    <property type="match status" value="1"/>
</dbReference>
<dbReference type="PIRSF" id="PIRSF004869">
    <property type="entry name" value="PflX_prd"/>
    <property type="match status" value="1"/>
</dbReference>
<feature type="binding site" evidence="5">
    <location>
        <position position="126"/>
    </location>
    <ligand>
        <name>[4Fe-4S] cluster</name>
        <dbReference type="ChEBI" id="CHEBI:49883"/>
        <note>4Fe-4S-S-AdoMet</note>
    </ligand>
</feature>
<dbReference type="GO" id="GO:0003824">
    <property type="term" value="F:catalytic activity"/>
    <property type="evidence" value="ECO:0007669"/>
    <property type="project" value="InterPro"/>
</dbReference>
<feature type="compositionally biased region" description="Basic residues" evidence="6">
    <location>
        <begin position="7"/>
        <end position="18"/>
    </location>
</feature>
<evidence type="ECO:0000256" key="2">
    <source>
        <dbReference type="ARBA" id="ARBA00022723"/>
    </source>
</evidence>
<evidence type="ECO:0000256" key="5">
    <source>
        <dbReference type="PIRSR" id="PIRSR004869-50"/>
    </source>
</evidence>
<dbReference type="EMBL" id="KV907510">
    <property type="protein sequence ID" value="OOF91615.1"/>
    <property type="molecule type" value="Genomic_DNA"/>
</dbReference>
<dbReference type="InterPro" id="IPR040085">
    <property type="entry name" value="MJ0674-like"/>
</dbReference>
<evidence type="ECO:0000256" key="6">
    <source>
        <dbReference type="SAM" id="MobiDB-lite"/>
    </source>
</evidence>
<feature type="binding site" evidence="5">
    <location>
        <position position="130"/>
    </location>
    <ligand>
        <name>[4Fe-4S] cluster</name>
        <dbReference type="ChEBI" id="CHEBI:49883"/>
        <note>4Fe-4S-S-AdoMet</note>
    </ligand>
</feature>
<evidence type="ECO:0000313" key="8">
    <source>
        <dbReference type="EMBL" id="OOF91615.1"/>
    </source>
</evidence>
<evidence type="ECO:0000313" key="9">
    <source>
        <dbReference type="Proteomes" id="UP000188318"/>
    </source>
</evidence>
<keyword evidence="1 5" id="KW-0949">S-adenosyl-L-methionine</keyword>
<dbReference type="STRING" id="602072.A0A1R3RAU8"/>
<dbReference type="GO" id="GO:0051536">
    <property type="term" value="F:iron-sulfur cluster binding"/>
    <property type="evidence" value="ECO:0007669"/>
    <property type="project" value="UniProtKB-KW"/>
</dbReference>
<protein>
    <recommendedName>
        <fullName evidence="7">Radical SAM core domain-containing protein</fullName>
    </recommendedName>
</protein>
<keyword evidence="4 5" id="KW-0411">Iron-sulfur</keyword>
<dbReference type="Pfam" id="PF04055">
    <property type="entry name" value="Radical_SAM"/>
    <property type="match status" value="1"/>
</dbReference>
<evidence type="ECO:0000256" key="3">
    <source>
        <dbReference type="ARBA" id="ARBA00023004"/>
    </source>
</evidence>
<dbReference type="OrthoDB" id="1856718at2759"/>
<dbReference type="AlphaFoldDB" id="A0A1R3RAU8"/>
<dbReference type="GO" id="GO:0046872">
    <property type="term" value="F:metal ion binding"/>
    <property type="evidence" value="ECO:0007669"/>
    <property type="project" value="UniProtKB-KW"/>
</dbReference>
<dbReference type="CDD" id="cd01335">
    <property type="entry name" value="Radical_SAM"/>
    <property type="match status" value="1"/>
</dbReference>
<feature type="region of interest" description="Disordered" evidence="6">
    <location>
        <begin position="1"/>
        <end position="30"/>
    </location>
</feature>
<dbReference type="InterPro" id="IPR016431">
    <property type="entry name" value="Pyrv-formate_lyase-activ_prd"/>
</dbReference>
<dbReference type="InterPro" id="IPR007197">
    <property type="entry name" value="rSAM"/>
</dbReference>
<organism evidence="8 9">
    <name type="scientific">Aspergillus carbonarius (strain ITEM 5010)</name>
    <dbReference type="NCBI Taxonomy" id="602072"/>
    <lineage>
        <taxon>Eukaryota</taxon>
        <taxon>Fungi</taxon>
        <taxon>Dikarya</taxon>
        <taxon>Ascomycota</taxon>
        <taxon>Pezizomycotina</taxon>
        <taxon>Eurotiomycetes</taxon>
        <taxon>Eurotiomycetidae</taxon>
        <taxon>Eurotiales</taxon>
        <taxon>Aspergillaceae</taxon>
        <taxon>Aspergillus</taxon>
        <taxon>Aspergillus subgen. Circumdati</taxon>
    </lineage>
</organism>
<dbReference type="PANTHER" id="PTHR43075">
    <property type="entry name" value="FORMATE LYASE ACTIVATING ENZYME, PUTATIVE (AFU_ORTHOLOGUE AFUA_2G15630)-RELATED"/>
    <property type="match status" value="1"/>
</dbReference>
<dbReference type="OMA" id="WNSNMYL"/>
<evidence type="ECO:0000256" key="1">
    <source>
        <dbReference type="ARBA" id="ARBA00022691"/>
    </source>
</evidence>
<feature type="domain" description="Radical SAM core" evidence="7">
    <location>
        <begin position="122"/>
        <end position="290"/>
    </location>
</feature>
<feature type="binding site" evidence="5">
    <location>
        <position position="133"/>
    </location>
    <ligand>
        <name>[4Fe-4S] cluster</name>
        <dbReference type="ChEBI" id="CHEBI:49883"/>
        <note>4Fe-4S-S-AdoMet</note>
    </ligand>
</feature>
<dbReference type="InterPro" id="IPR058240">
    <property type="entry name" value="rSAM_sf"/>
</dbReference>
<keyword evidence="9" id="KW-1185">Reference proteome</keyword>
<accession>A0A1R3RAU8</accession>
<proteinExistence type="predicted"/>